<dbReference type="SUPFAM" id="SSF55658">
    <property type="entry name" value="L9 N-domain-like"/>
    <property type="match status" value="1"/>
</dbReference>
<gene>
    <name evidence="7" type="primary">rplI</name>
    <name evidence="11" type="ORF">EMQ25_16315</name>
</gene>
<reference evidence="11 12" key="1">
    <citation type="journal article" date="2016" name="Int. J. Syst. Evol. Microbiol.">
        <title>Arsenicitalea aurantiaca gen. nov., sp. nov., a new member of the family Hyphomicrobiaceae, isolated from high-arsenic sediment.</title>
        <authorList>
            <person name="Mu Y."/>
            <person name="Zhou L."/>
            <person name="Zeng X.C."/>
            <person name="Liu L."/>
            <person name="Pan Y."/>
            <person name="Chen X."/>
            <person name="Wang J."/>
            <person name="Li S."/>
            <person name="Li W.J."/>
            <person name="Wang Y."/>
        </authorList>
    </citation>
    <scope>NUCLEOTIDE SEQUENCE [LARGE SCALE GENOMIC DNA]</scope>
    <source>
        <strain evidence="11 12">42-50</strain>
    </source>
</reference>
<dbReference type="PANTHER" id="PTHR21368">
    <property type="entry name" value="50S RIBOSOMAL PROTEIN L9"/>
    <property type="match status" value="1"/>
</dbReference>
<keyword evidence="4 7" id="KW-0689">Ribosomal protein</keyword>
<keyword evidence="12" id="KW-1185">Reference proteome</keyword>
<proteinExistence type="inferred from homology"/>
<dbReference type="InterPro" id="IPR020069">
    <property type="entry name" value="Ribosomal_bL9_C"/>
</dbReference>
<dbReference type="Gene3D" id="3.10.430.100">
    <property type="entry name" value="Ribosomal protein L9, C-terminal domain"/>
    <property type="match status" value="1"/>
</dbReference>
<dbReference type="GO" id="GO:1990904">
    <property type="term" value="C:ribonucleoprotein complex"/>
    <property type="evidence" value="ECO:0007669"/>
    <property type="project" value="UniProtKB-KW"/>
</dbReference>
<evidence type="ECO:0000256" key="4">
    <source>
        <dbReference type="ARBA" id="ARBA00022980"/>
    </source>
</evidence>
<dbReference type="RefSeq" id="WP_127189674.1">
    <property type="nucleotide sequence ID" value="NZ_RZNJ01000007.1"/>
</dbReference>
<organism evidence="11 12">
    <name type="scientific">Arsenicitalea aurantiaca</name>
    <dbReference type="NCBI Taxonomy" id="1783274"/>
    <lineage>
        <taxon>Bacteria</taxon>
        <taxon>Pseudomonadati</taxon>
        <taxon>Pseudomonadota</taxon>
        <taxon>Alphaproteobacteria</taxon>
        <taxon>Hyphomicrobiales</taxon>
        <taxon>Devosiaceae</taxon>
        <taxon>Arsenicitalea</taxon>
    </lineage>
</organism>
<feature type="coiled-coil region" evidence="8">
    <location>
        <begin position="37"/>
        <end position="64"/>
    </location>
</feature>
<evidence type="ECO:0000256" key="3">
    <source>
        <dbReference type="ARBA" id="ARBA00022884"/>
    </source>
</evidence>
<dbReference type="InterPro" id="IPR020594">
    <property type="entry name" value="Ribosomal_bL9_bac/chp"/>
</dbReference>
<evidence type="ECO:0000256" key="7">
    <source>
        <dbReference type="HAMAP-Rule" id="MF_00503"/>
    </source>
</evidence>
<dbReference type="InterPro" id="IPR009027">
    <property type="entry name" value="Ribosomal_bL9/RNase_H1_N"/>
</dbReference>
<dbReference type="Proteomes" id="UP000281547">
    <property type="component" value="Unassembled WGS sequence"/>
</dbReference>
<dbReference type="HAMAP" id="MF_00503">
    <property type="entry name" value="Ribosomal_bL9"/>
    <property type="match status" value="1"/>
</dbReference>
<dbReference type="Pfam" id="PF01281">
    <property type="entry name" value="Ribosomal_L9_N"/>
    <property type="match status" value="1"/>
</dbReference>
<dbReference type="GO" id="GO:0006412">
    <property type="term" value="P:translation"/>
    <property type="evidence" value="ECO:0007669"/>
    <property type="project" value="UniProtKB-UniRule"/>
</dbReference>
<dbReference type="Pfam" id="PF03948">
    <property type="entry name" value="Ribosomal_L9_C"/>
    <property type="match status" value="1"/>
</dbReference>
<keyword evidence="8" id="KW-0175">Coiled coil</keyword>
<dbReference type="OrthoDB" id="9788336at2"/>
<evidence type="ECO:0000256" key="2">
    <source>
        <dbReference type="ARBA" id="ARBA00022730"/>
    </source>
</evidence>
<feature type="region of interest" description="Disordered" evidence="9">
    <location>
        <begin position="147"/>
        <end position="206"/>
    </location>
</feature>
<keyword evidence="3 7" id="KW-0694">RNA-binding</keyword>
<comment type="function">
    <text evidence="7">Binds to the 23S rRNA.</text>
</comment>
<feature type="compositionally biased region" description="Basic and acidic residues" evidence="9">
    <location>
        <begin position="147"/>
        <end position="159"/>
    </location>
</feature>
<dbReference type="InterPro" id="IPR036935">
    <property type="entry name" value="Ribosomal_bL9_N_sf"/>
</dbReference>
<comment type="caution">
    <text evidence="11">The sequence shown here is derived from an EMBL/GenBank/DDBJ whole genome shotgun (WGS) entry which is preliminary data.</text>
</comment>
<dbReference type="InterPro" id="IPR036791">
    <property type="entry name" value="Ribosomal_bL9_C_sf"/>
</dbReference>
<dbReference type="SUPFAM" id="SSF55653">
    <property type="entry name" value="Ribosomal protein L9 C-domain"/>
    <property type="match status" value="1"/>
</dbReference>
<feature type="domain" description="Ribosomal protein L9" evidence="10">
    <location>
        <begin position="13"/>
        <end position="40"/>
    </location>
</feature>
<evidence type="ECO:0000256" key="9">
    <source>
        <dbReference type="SAM" id="MobiDB-lite"/>
    </source>
</evidence>
<keyword evidence="2 7" id="KW-0699">rRNA-binding</keyword>
<evidence type="ECO:0000256" key="1">
    <source>
        <dbReference type="ARBA" id="ARBA00010605"/>
    </source>
</evidence>
<dbReference type="GO" id="GO:0003735">
    <property type="term" value="F:structural constituent of ribosome"/>
    <property type="evidence" value="ECO:0007669"/>
    <property type="project" value="InterPro"/>
</dbReference>
<comment type="similarity">
    <text evidence="1 7">Belongs to the bacterial ribosomal protein bL9 family.</text>
</comment>
<protein>
    <recommendedName>
        <fullName evidence="6 7">Large ribosomal subunit protein bL9</fullName>
    </recommendedName>
</protein>
<name>A0A433X3A5_9HYPH</name>
<dbReference type="InterPro" id="IPR020070">
    <property type="entry name" value="Ribosomal_bL9_N"/>
</dbReference>
<dbReference type="EMBL" id="RZNJ01000007">
    <property type="protein sequence ID" value="RUT28539.1"/>
    <property type="molecule type" value="Genomic_DNA"/>
</dbReference>
<dbReference type="AlphaFoldDB" id="A0A433X3A5"/>
<evidence type="ECO:0000256" key="5">
    <source>
        <dbReference type="ARBA" id="ARBA00023274"/>
    </source>
</evidence>
<dbReference type="PROSITE" id="PS00651">
    <property type="entry name" value="RIBOSOMAL_L9"/>
    <property type="match status" value="1"/>
</dbReference>
<sequence length="206" mass="22555">MKVILLERVGRMGHIGDEVNVKDGFARNFLLPQGKALRATEANRKRFEAERQTIEKRNDERREKAAGIASGLNGRTVTMIRQAGETGQLYGSVSSRDVVEALAADGFTVQRSQVDLMNPIKTVGLHSVALNLHAEVEVTVTVNVARSEDEAERQSRGEDLTVQSYDDDEDDYAFGGEAEGAEEDAEGVTSEEAGEVAEETERQEDA</sequence>
<dbReference type="GO" id="GO:0019843">
    <property type="term" value="F:rRNA binding"/>
    <property type="evidence" value="ECO:0007669"/>
    <property type="project" value="UniProtKB-UniRule"/>
</dbReference>
<evidence type="ECO:0000256" key="6">
    <source>
        <dbReference type="ARBA" id="ARBA00035292"/>
    </source>
</evidence>
<evidence type="ECO:0000256" key="8">
    <source>
        <dbReference type="SAM" id="Coils"/>
    </source>
</evidence>
<dbReference type="GO" id="GO:0005840">
    <property type="term" value="C:ribosome"/>
    <property type="evidence" value="ECO:0007669"/>
    <property type="project" value="UniProtKB-KW"/>
</dbReference>
<evidence type="ECO:0000313" key="11">
    <source>
        <dbReference type="EMBL" id="RUT28539.1"/>
    </source>
</evidence>
<evidence type="ECO:0000259" key="10">
    <source>
        <dbReference type="PROSITE" id="PS00651"/>
    </source>
</evidence>
<accession>A0A433X3A5</accession>
<dbReference type="InterPro" id="IPR000244">
    <property type="entry name" value="Ribosomal_bL9"/>
</dbReference>
<dbReference type="Gene3D" id="3.40.5.10">
    <property type="entry name" value="Ribosomal protein L9, N-terminal domain"/>
    <property type="match status" value="1"/>
</dbReference>
<evidence type="ECO:0000313" key="12">
    <source>
        <dbReference type="Proteomes" id="UP000281547"/>
    </source>
</evidence>
<dbReference type="NCBIfam" id="TIGR00158">
    <property type="entry name" value="L9"/>
    <property type="match status" value="1"/>
</dbReference>
<keyword evidence="5 7" id="KW-0687">Ribonucleoprotein</keyword>